<dbReference type="InterPro" id="IPR045506">
    <property type="entry name" value="DUF6484"/>
</dbReference>
<accession>A0A8A4TWQ0</accession>
<keyword evidence="4" id="KW-1185">Reference proteome</keyword>
<dbReference type="EMBL" id="CP071793">
    <property type="protein sequence ID" value="QTD53913.1"/>
    <property type="molecule type" value="Genomic_DNA"/>
</dbReference>
<organism evidence="3 4">
    <name type="scientific">Sulfidibacter corallicola</name>
    <dbReference type="NCBI Taxonomy" id="2818388"/>
    <lineage>
        <taxon>Bacteria</taxon>
        <taxon>Pseudomonadati</taxon>
        <taxon>Acidobacteriota</taxon>
        <taxon>Holophagae</taxon>
        <taxon>Acanthopleuribacterales</taxon>
        <taxon>Acanthopleuribacteraceae</taxon>
        <taxon>Sulfidibacter</taxon>
    </lineage>
</organism>
<evidence type="ECO:0000313" key="3">
    <source>
        <dbReference type="EMBL" id="QTD53913.1"/>
    </source>
</evidence>
<proteinExistence type="predicted"/>
<name>A0A8A4TWQ0_SULCO</name>
<gene>
    <name evidence="3" type="ORF">J3U87_15805</name>
</gene>
<protein>
    <recommendedName>
        <fullName evidence="2">DUF6484 domain-containing protein</fullName>
    </recommendedName>
</protein>
<evidence type="ECO:0000256" key="1">
    <source>
        <dbReference type="SAM" id="MobiDB-lite"/>
    </source>
</evidence>
<reference evidence="3" key="1">
    <citation type="submission" date="2021-03" db="EMBL/GenBank/DDBJ databases">
        <title>Acanthopleuribacteraceae sp. M133.</title>
        <authorList>
            <person name="Wang G."/>
        </authorList>
    </citation>
    <scope>NUCLEOTIDE SEQUENCE</scope>
    <source>
        <strain evidence="3">M133</strain>
    </source>
</reference>
<dbReference type="AlphaFoldDB" id="A0A8A4TWQ0"/>
<dbReference type="RefSeq" id="WP_237384013.1">
    <property type="nucleotide sequence ID" value="NZ_CP071793.1"/>
</dbReference>
<evidence type="ECO:0000313" key="4">
    <source>
        <dbReference type="Proteomes" id="UP000663929"/>
    </source>
</evidence>
<sequence>MTETKQGESAVAPTEVATTASEPRAEDAATDTLLNQVDLSPAPRLEGILLGTLSRFDASGVPYVTIPNLSGEIAAQTTTVLDRDTEGRQVALMFVQGSAAQPIILGLIQNPSAHVKPREARVDGKKIVLEAADEIEFRCGKSSIKMTRDGKVIVKGTHLVSRSSGANKIKGASVLLN</sequence>
<feature type="domain" description="DUF6484" evidence="2">
    <location>
        <begin position="50"/>
        <end position="108"/>
    </location>
</feature>
<feature type="region of interest" description="Disordered" evidence="1">
    <location>
        <begin position="1"/>
        <end position="28"/>
    </location>
</feature>
<evidence type="ECO:0000259" key="2">
    <source>
        <dbReference type="Pfam" id="PF20093"/>
    </source>
</evidence>
<dbReference type="Proteomes" id="UP000663929">
    <property type="component" value="Chromosome"/>
</dbReference>
<dbReference type="Pfam" id="PF20093">
    <property type="entry name" value="DUF6484"/>
    <property type="match status" value="1"/>
</dbReference>
<dbReference type="KEGG" id="scor:J3U87_15805"/>